<protein>
    <submittedName>
        <fullName evidence="7">Holin</fullName>
    </submittedName>
</protein>
<evidence type="ECO:0000256" key="3">
    <source>
        <dbReference type="ARBA" id="ARBA00022989"/>
    </source>
</evidence>
<name>A0A4Z0GN22_9BACL</name>
<gene>
    <name evidence="7" type="ORF">E4665_11045</name>
</gene>
<evidence type="ECO:0000256" key="2">
    <source>
        <dbReference type="ARBA" id="ARBA00022692"/>
    </source>
</evidence>
<dbReference type="Proteomes" id="UP000298347">
    <property type="component" value="Unassembled WGS sequence"/>
</dbReference>
<keyword evidence="8" id="KW-1185">Reference proteome</keyword>
<accession>A0A4Z0GN22</accession>
<dbReference type="InterPro" id="IPR006480">
    <property type="entry name" value="Phage_holin_4_1"/>
</dbReference>
<dbReference type="EMBL" id="SRJD01000012">
    <property type="protein sequence ID" value="TGA97640.1"/>
    <property type="molecule type" value="Genomic_DNA"/>
</dbReference>
<evidence type="ECO:0000256" key="1">
    <source>
        <dbReference type="ARBA" id="ARBA00004141"/>
    </source>
</evidence>
<evidence type="ECO:0000256" key="5">
    <source>
        <dbReference type="ARBA" id="ARBA00023600"/>
    </source>
</evidence>
<feature type="transmembrane region" description="Helical" evidence="6">
    <location>
        <begin position="6"/>
        <end position="23"/>
    </location>
</feature>
<feature type="transmembrane region" description="Helical" evidence="6">
    <location>
        <begin position="30"/>
        <end position="52"/>
    </location>
</feature>
<comment type="subcellular location">
    <subcellularLocation>
        <location evidence="1">Membrane</location>
        <topology evidence="1">Multi-pass membrane protein</topology>
    </subcellularLocation>
</comment>
<dbReference type="AlphaFoldDB" id="A0A4Z0GN22"/>
<comment type="caution">
    <text evidence="7">The sequence shown here is derived from an EMBL/GenBank/DDBJ whole genome shotgun (WGS) entry which is preliminary data.</text>
</comment>
<dbReference type="NCBIfam" id="TIGR01593">
    <property type="entry name" value="holin_tox_secr"/>
    <property type="match status" value="1"/>
</dbReference>
<feature type="transmembrane region" description="Helical" evidence="6">
    <location>
        <begin position="58"/>
        <end position="78"/>
    </location>
</feature>
<keyword evidence="2 6" id="KW-0812">Transmembrane</keyword>
<organism evidence="7 8">
    <name type="scientific">Sporolactobacillus shoreae</name>
    <dbReference type="NCBI Taxonomy" id="1465501"/>
    <lineage>
        <taxon>Bacteria</taxon>
        <taxon>Bacillati</taxon>
        <taxon>Bacillota</taxon>
        <taxon>Bacilli</taxon>
        <taxon>Bacillales</taxon>
        <taxon>Sporolactobacillaceae</taxon>
        <taxon>Sporolactobacillus</taxon>
    </lineage>
</organism>
<dbReference type="Pfam" id="PF05105">
    <property type="entry name" value="Phage_holin_4_1"/>
    <property type="match status" value="1"/>
</dbReference>
<comment type="similarity">
    <text evidence="5">Belongs to the bacteriophage holin family. Cp-1 holin subfamily.</text>
</comment>
<evidence type="ECO:0000256" key="4">
    <source>
        <dbReference type="ARBA" id="ARBA00023136"/>
    </source>
</evidence>
<keyword evidence="3 6" id="KW-1133">Transmembrane helix</keyword>
<reference evidence="7 8" key="1">
    <citation type="journal article" date="2015" name="Int. J. Syst. Evol. Microbiol.">
        <title>Sporolactobacillus shoreae sp. nov. and Sporolactobacillus spathodeae sp. nov., two spore-forming lactic acid bacteria isolated from tree barks in Thailand.</title>
        <authorList>
            <person name="Thamacharoensuk T."/>
            <person name="Kitahara M."/>
            <person name="Ohkuma M."/>
            <person name="Thongchul N."/>
            <person name="Tanasupawat S."/>
        </authorList>
    </citation>
    <scope>NUCLEOTIDE SEQUENCE [LARGE SCALE GENOMIC DNA]</scope>
    <source>
        <strain evidence="7 8">BK92</strain>
    </source>
</reference>
<sequence length="140" mass="15222">MNHYELIYGGTAALLGALITYLFGNWNPLLGILITFVVIDYISGLTAAAYLGKLSSTVGFQGIAKKGMIFFIVAVAHLSDQIIGLDHIVMSATIYFYLANELISIVENAGEIGLPVPDRIKSMIEVLKERGGQNDHPKDH</sequence>
<dbReference type="OrthoDB" id="88184at2"/>
<evidence type="ECO:0000313" key="8">
    <source>
        <dbReference type="Proteomes" id="UP000298347"/>
    </source>
</evidence>
<proteinExistence type="inferred from homology"/>
<keyword evidence="4 6" id="KW-0472">Membrane</keyword>
<evidence type="ECO:0000313" key="7">
    <source>
        <dbReference type="EMBL" id="TGA97640.1"/>
    </source>
</evidence>
<dbReference type="GO" id="GO:0016020">
    <property type="term" value="C:membrane"/>
    <property type="evidence" value="ECO:0007669"/>
    <property type="project" value="UniProtKB-SubCell"/>
</dbReference>
<evidence type="ECO:0000256" key="6">
    <source>
        <dbReference type="SAM" id="Phobius"/>
    </source>
</evidence>